<evidence type="ECO:0000313" key="3">
    <source>
        <dbReference type="Proteomes" id="UP000193642"/>
    </source>
</evidence>
<feature type="compositionally biased region" description="Basic and acidic residues" evidence="1">
    <location>
        <begin position="294"/>
        <end position="305"/>
    </location>
</feature>
<feature type="compositionally biased region" description="Basic and acidic residues" evidence="1">
    <location>
        <begin position="367"/>
        <end position="382"/>
    </location>
</feature>
<feature type="compositionally biased region" description="Basic and acidic residues" evidence="1">
    <location>
        <begin position="324"/>
        <end position="338"/>
    </location>
</feature>
<feature type="compositionally biased region" description="Basic and acidic residues" evidence="1">
    <location>
        <begin position="74"/>
        <end position="86"/>
    </location>
</feature>
<proteinExistence type="predicted"/>
<feature type="compositionally biased region" description="Polar residues" evidence="1">
    <location>
        <begin position="945"/>
        <end position="965"/>
    </location>
</feature>
<feature type="region of interest" description="Disordered" evidence="1">
    <location>
        <begin position="1"/>
        <end position="581"/>
    </location>
</feature>
<protein>
    <submittedName>
        <fullName evidence="2">Uncharacterized protein</fullName>
    </submittedName>
</protein>
<feature type="region of interest" description="Disordered" evidence="1">
    <location>
        <begin position="780"/>
        <end position="838"/>
    </location>
</feature>
<sequence length="1008" mass="108719">MFKKKAKTPDVKASGGKGNEGLPPLPTDPKTPEVITKDTMSGSVEPPPEIKSVGVSIQPPSVKPQQAELYQPHNSEESGEAHKLDGHGVLGNDDDLFGEFQTHESHPSNAEPASSPTQTRTRTKTNESLAKPKKSLNKQLSSIEEVASVNERTRPATALDTHANTKRHLNDEDDMPGDLASKSPTKQKSPPPIKKAATKTKENDSPTAARKNGETVTVKKSKLKPVEGTVSSPKPIPKSSVAAAKPPPKKPKPKVTISEEPEVEPFTSEETSTENVSLSFDSDPLPQEEFGDSSAEKLDDFKFVDDKEEEEEEVRSNHSLKSKPSVERGRTPSKRQADSAKLTKTAKAATPKATTPAPARRSSSKASRSEKFQRRLQMKLDTDGFSAMGLSPSDDFGNSQGGKSDGHKRVGNQPAPPPHYLAPTAAIPVTKKTYSPPGKPTLSRNPSSRRKTIKALAYGVMGGEDDNRNYPTRFGHYDHDDRRSKSMDPGEYRNTLSRQRRVSDYPGGYDPADDDDIQELDGGVEYNANGYGRERAGRRQSNDDEQNSNSSQEYRYSDRISGKYNNNGPGREPNSLQKYPERLMLTSSALQAAQNQGMVSPETVNYLKWYMVKAKPLEATPEGSLTDVRNQSSTVPSKQMASESKSKAKPKPYGVKGSIMDDDDDNGRPLFSNKSVAPTRGSIMDDSPSDSRSKLFSKKAIAPIRNSGSIMDDQPAETEPPKPRAIPKTRVTIVSKPKPTSKKAAANPGQAEAPGMQQNQQWGQPFPFMGGFSPFGAPFMQQGQSYGSPSGLSHPHQPGGSFPPHQFSQHMPSQLPTYKSSMNSQPPLPSLNALALTAPPYNPPPPTVHPGLMPARIKLTTVPVVTFKQSYVIEPTGHAPGTYIPPEEMGMDANGTMLTYISTAGMNGTGGGGSYSYDVNAAMGGMGSVGGMGPTYSYDIKESAVNPSRTPRSMSNKKPTSTVGSKSKVPSVKTQPERSGVRGMIQKGVIGRNGGAMTGTARPSVSYR</sequence>
<feature type="compositionally biased region" description="Low complexity" evidence="1">
    <location>
        <begin position="735"/>
        <end position="746"/>
    </location>
</feature>
<feature type="region of interest" description="Disordered" evidence="1">
    <location>
        <begin position="944"/>
        <end position="1008"/>
    </location>
</feature>
<comment type="caution">
    <text evidence="2">The sequence shown here is derived from an EMBL/GenBank/DDBJ whole genome shotgun (WGS) entry which is preliminary data.</text>
</comment>
<feature type="compositionally biased region" description="Low complexity" evidence="1">
    <location>
        <begin position="230"/>
        <end position="244"/>
    </location>
</feature>
<dbReference type="OrthoDB" id="2160955at2759"/>
<feature type="compositionally biased region" description="Polar residues" evidence="1">
    <location>
        <begin position="627"/>
        <end position="640"/>
    </location>
</feature>
<gene>
    <name evidence="2" type="ORF">BCR33DRAFT_718477</name>
</gene>
<keyword evidence="3" id="KW-1185">Reference proteome</keyword>
<evidence type="ECO:0000313" key="2">
    <source>
        <dbReference type="EMBL" id="ORY42323.1"/>
    </source>
</evidence>
<feature type="compositionally biased region" description="Polar residues" evidence="1">
    <location>
        <begin position="806"/>
        <end position="825"/>
    </location>
</feature>
<feature type="compositionally biased region" description="Low complexity" evidence="1">
    <location>
        <begin position="264"/>
        <end position="274"/>
    </location>
</feature>
<feature type="compositionally biased region" description="Basic and acidic residues" evidence="1">
    <location>
        <begin position="532"/>
        <end position="542"/>
    </location>
</feature>
<feature type="compositionally biased region" description="Basic and acidic residues" evidence="1">
    <location>
        <begin position="475"/>
        <end position="491"/>
    </location>
</feature>
<accession>A0A1Y2C5L4</accession>
<dbReference type="AlphaFoldDB" id="A0A1Y2C5L4"/>
<organism evidence="2 3">
    <name type="scientific">Rhizoclosmatium globosum</name>
    <dbReference type="NCBI Taxonomy" id="329046"/>
    <lineage>
        <taxon>Eukaryota</taxon>
        <taxon>Fungi</taxon>
        <taxon>Fungi incertae sedis</taxon>
        <taxon>Chytridiomycota</taxon>
        <taxon>Chytridiomycota incertae sedis</taxon>
        <taxon>Chytridiomycetes</taxon>
        <taxon>Chytridiales</taxon>
        <taxon>Chytriomycetaceae</taxon>
        <taxon>Rhizoclosmatium</taxon>
    </lineage>
</organism>
<feature type="compositionally biased region" description="Polar residues" evidence="1">
    <location>
        <begin position="781"/>
        <end position="791"/>
    </location>
</feature>
<feature type="compositionally biased region" description="Polar residues" evidence="1">
    <location>
        <begin position="107"/>
        <end position="120"/>
    </location>
</feature>
<feature type="compositionally biased region" description="Low complexity" evidence="1">
    <location>
        <begin position="340"/>
        <end position="366"/>
    </location>
</feature>
<evidence type="ECO:0000256" key="1">
    <source>
        <dbReference type="SAM" id="MobiDB-lite"/>
    </source>
</evidence>
<feature type="region of interest" description="Disordered" evidence="1">
    <location>
        <begin position="619"/>
        <end position="759"/>
    </location>
</feature>
<dbReference type="EMBL" id="MCGO01000029">
    <property type="protein sequence ID" value="ORY42323.1"/>
    <property type="molecule type" value="Genomic_DNA"/>
</dbReference>
<dbReference type="Proteomes" id="UP000193642">
    <property type="component" value="Unassembled WGS sequence"/>
</dbReference>
<name>A0A1Y2C5L4_9FUNG</name>
<reference evidence="2 3" key="1">
    <citation type="submission" date="2016-07" db="EMBL/GenBank/DDBJ databases">
        <title>Pervasive Adenine N6-methylation of Active Genes in Fungi.</title>
        <authorList>
            <consortium name="DOE Joint Genome Institute"/>
            <person name="Mondo S.J."/>
            <person name="Dannebaum R.O."/>
            <person name="Kuo R.C."/>
            <person name="Labutti K."/>
            <person name="Haridas S."/>
            <person name="Kuo A."/>
            <person name="Salamov A."/>
            <person name="Ahrendt S.R."/>
            <person name="Lipzen A."/>
            <person name="Sullivan W."/>
            <person name="Andreopoulos W.B."/>
            <person name="Clum A."/>
            <person name="Lindquist E."/>
            <person name="Daum C."/>
            <person name="Ramamoorthy G.K."/>
            <person name="Gryganskyi A."/>
            <person name="Culley D."/>
            <person name="Magnuson J.K."/>
            <person name="James T.Y."/>
            <person name="O'Malley M.A."/>
            <person name="Stajich J.E."/>
            <person name="Spatafora J.W."/>
            <person name="Visel A."/>
            <person name="Grigoriev I.V."/>
        </authorList>
    </citation>
    <scope>NUCLEOTIDE SEQUENCE [LARGE SCALE GENOMIC DNA]</scope>
    <source>
        <strain evidence="2 3">JEL800</strain>
    </source>
</reference>